<gene>
    <name evidence="2" type="ORF">HMEPL2_17250</name>
    <name evidence="1" type="ORF">HMSLTHF_27560</name>
</gene>
<name>A0A6F8XCB0_9GAMM</name>
<dbReference type="EMBL" id="AP022869">
    <property type="protein sequence ID" value="BCB71374.1"/>
    <property type="molecule type" value="Genomic_DNA"/>
</dbReference>
<evidence type="ECO:0000313" key="3">
    <source>
        <dbReference type="Proteomes" id="UP000501053"/>
    </source>
</evidence>
<evidence type="ECO:0000313" key="1">
    <source>
        <dbReference type="EMBL" id="BCA92981.1"/>
    </source>
</evidence>
<organism evidence="2 3">
    <name type="scientific">Vreelandella aquamarina</name>
    <dbReference type="NCBI Taxonomy" id="77097"/>
    <lineage>
        <taxon>Bacteria</taxon>
        <taxon>Pseudomonadati</taxon>
        <taxon>Pseudomonadota</taxon>
        <taxon>Gammaproteobacteria</taxon>
        <taxon>Oceanospirillales</taxon>
        <taxon>Halomonadaceae</taxon>
        <taxon>Vreelandella</taxon>
    </lineage>
</organism>
<evidence type="ECO:0000313" key="2">
    <source>
        <dbReference type="EMBL" id="BCB71374.1"/>
    </source>
</evidence>
<sequence length="72" mass="7906">MGVSVDSCIKRREKSSRRIRRIRVAGKWRGLEVFNGSLQAIASWAPRVSGLGVSISGMPYSESRLVAAIETD</sequence>
<proteinExistence type="predicted"/>
<keyword evidence="3" id="KW-1185">Reference proteome</keyword>
<protein>
    <submittedName>
        <fullName evidence="2">Uncharacterized protein</fullName>
    </submittedName>
</protein>
<reference evidence="2 3" key="2">
    <citation type="submission" date="2020-03" db="EMBL/GenBank/DDBJ databases">
        <title>Complete Genome Sequence of Halomonas meridiana strain Eplume2, isolated from hydrothermal-plume in the north east Pacific Ocean.</title>
        <authorList>
            <person name="Kurihara Y."/>
            <person name="Kawai S."/>
            <person name="Sakai A."/>
            <person name="Galipon J."/>
            <person name="Arakawa K."/>
        </authorList>
    </citation>
    <scope>NUCLEOTIDE SEQUENCE [LARGE SCALE GENOMIC DNA]</scope>
    <source>
        <strain evidence="2 3">Eplume2</strain>
    </source>
</reference>
<dbReference type="AlphaFoldDB" id="A0A6F8XCB0"/>
<reference evidence="1 4" key="1">
    <citation type="submission" date="2020-02" db="EMBL/GenBank/DDBJ databases">
        <title>Complete Genome Sequence of Halomonas meridiana strain BAA-801, Isolated from Deep Sea Thermal Vent.</title>
        <authorList>
            <person name="Takahashi Y."/>
            <person name="Takahashi H."/>
            <person name="Galipon J."/>
            <person name="Arakawa K."/>
        </authorList>
    </citation>
    <scope>NUCLEOTIDE SEQUENCE [LARGE SCALE GENOMIC DNA]</scope>
    <source>
        <strain evidence="1 4">Slthf1</strain>
    </source>
</reference>
<accession>A0A6F8XCB0</accession>
<evidence type="ECO:0000313" key="4">
    <source>
        <dbReference type="Proteomes" id="UP000503197"/>
    </source>
</evidence>
<dbReference type="Proteomes" id="UP000501053">
    <property type="component" value="Chromosome"/>
</dbReference>
<dbReference type="Proteomes" id="UP000503197">
    <property type="component" value="Chromosome"/>
</dbReference>
<dbReference type="EMBL" id="AP022821">
    <property type="protein sequence ID" value="BCA92981.1"/>
    <property type="molecule type" value="Genomic_DNA"/>
</dbReference>